<feature type="chain" id="PRO_5019854862" evidence="1">
    <location>
        <begin position="23"/>
        <end position="244"/>
    </location>
</feature>
<feature type="signal peptide" evidence="1">
    <location>
        <begin position="1"/>
        <end position="22"/>
    </location>
</feature>
<evidence type="ECO:0000313" key="2">
    <source>
        <dbReference type="EMBL" id="RLK51240.1"/>
    </source>
</evidence>
<keyword evidence="3" id="KW-1185">Reference proteome</keyword>
<evidence type="ECO:0000256" key="1">
    <source>
        <dbReference type="SAM" id="SignalP"/>
    </source>
</evidence>
<protein>
    <submittedName>
        <fullName evidence="2">Uncharacterized protein DUF3108</fullName>
    </submittedName>
</protein>
<name>A0A498CD91_9GAMM</name>
<evidence type="ECO:0000313" key="3">
    <source>
        <dbReference type="Proteomes" id="UP000275461"/>
    </source>
</evidence>
<organism evidence="2 3">
    <name type="scientific">Alkalispirillum mobile</name>
    <dbReference type="NCBI Taxonomy" id="85925"/>
    <lineage>
        <taxon>Bacteria</taxon>
        <taxon>Pseudomonadati</taxon>
        <taxon>Pseudomonadota</taxon>
        <taxon>Gammaproteobacteria</taxon>
        <taxon>Chromatiales</taxon>
        <taxon>Ectothiorhodospiraceae</taxon>
        <taxon>Alkalispirillum</taxon>
    </lineage>
</organism>
<keyword evidence="1" id="KW-0732">Signal</keyword>
<dbReference type="RefSeq" id="WP_121441661.1">
    <property type="nucleotide sequence ID" value="NZ_RCDA01000001.1"/>
</dbReference>
<sequence>MPVRRILLTITLAALFAPWHTALPGEQDAAATDLPPFAAQYRVHMGAFTIGEGWFRFERPEADRYRYEVTTTPRGIVRMAYRDETREVSEGWVGENGFRPERYEYERTGRRDEQETLLFDWDAGIARDADSDWEIDLSDGIKDRVVTTLALMQDLARGRSGDLSYRVADDGDIDEYTFRLTGEETVETPVGTYEAIKYVRLREGSSRETRVWSAPELHYLPVRVEHVESDGTTFRMTLDHFEGF</sequence>
<proteinExistence type="predicted"/>
<dbReference type="Proteomes" id="UP000275461">
    <property type="component" value="Unassembled WGS sequence"/>
</dbReference>
<dbReference type="InterPro" id="IPR021457">
    <property type="entry name" value="DUF3108"/>
</dbReference>
<dbReference type="EMBL" id="RCDA01000001">
    <property type="protein sequence ID" value="RLK51240.1"/>
    <property type="molecule type" value="Genomic_DNA"/>
</dbReference>
<dbReference type="Pfam" id="PF11306">
    <property type="entry name" value="DUF3108"/>
    <property type="match status" value="1"/>
</dbReference>
<gene>
    <name evidence="2" type="ORF">DFR31_1162</name>
</gene>
<comment type="caution">
    <text evidence="2">The sequence shown here is derived from an EMBL/GenBank/DDBJ whole genome shotgun (WGS) entry which is preliminary data.</text>
</comment>
<accession>A0A498CD91</accession>
<reference evidence="2 3" key="1">
    <citation type="submission" date="2018-10" db="EMBL/GenBank/DDBJ databases">
        <title>Genomic Encyclopedia of Type Strains, Phase IV (KMG-IV): sequencing the most valuable type-strain genomes for metagenomic binning, comparative biology and taxonomic classification.</title>
        <authorList>
            <person name="Goeker M."/>
        </authorList>
    </citation>
    <scope>NUCLEOTIDE SEQUENCE [LARGE SCALE GENOMIC DNA]</scope>
    <source>
        <strain evidence="2 3">DSM 12769</strain>
    </source>
</reference>
<dbReference type="OrthoDB" id="6007799at2"/>
<dbReference type="AlphaFoldDB" id="A0A498CD91"/>